<dbReference type="KEGG" id="vg:14445918"/>
<dbReference type="Proteomes" id="UP000201640">
    <property type="component" value="Segment"/>
</dbReference>
<accession>L7RBK1</accession>
<proteinExistence type="predicted"/>
<evidence type="ECO:0000313" key="2">
    <source>
        <dbReference type="Proteomes" id="UP000201640"/>
    </source>
</evidence>
<protein>
    <submittedName>
        <fullName evidence="1">Uncharacterized protein</fullName>
    </submittedName>
</protein>
<sequence>MSKSNNNKRKIEKARIEAKILGFIESGRKEITTKSQLEKYAIGSLISYTNNNNVFRLGGFIVKFADEYFIYITPDFETKYRVRYQNVKKMWVGDVYKTKNDLVSLIKASQEPTKYKVEIGNITVYYAKNSFDARRFKSTEKYKRMMTWYNYFNKDQECDSGSKTSKKSS</sequence>
<dbReference type="GeneID" id="14445918"/>
<dbReference type="EMBL" id="JX962719">
    <property type="protein sequence ID" value="AGC01552.1"/>
    <property type="molecule type" value="Genomic_DNA"/>
</dbReference>
<dbReference type="RefSeq" id="YP_007353988.1">
    <property type="nucleotide sequence ID" value="NC_020104.1"/>
</dbReference>
<keyword evidence="2" id="KW-1185">Reference proteome</keyword>
<dbReference type="OrthoDB" id="21699at10239"/>
<evidence type="ECO:0000313" key="1">
    <source>
        <dbReference type="EMBL" id="AGC01552.1"/>
    </source>
</evidence>
<gene>
    <name evidence="1" type="ORF">Moumou_00003</name>
</gene>
<reference evidence="1 2" key="1">
    <citation type="journal article" date="2012" name="Genome Biol. Evol.">
        <title>Related Giant Viruses in Distant Locations and Different Habitats: Acanthamoeba polyphaga moumouvirus Represents a Third Lineage of the Mimiviridae That Is Close to the Megavirus Lineage.</title>
        <authorList>
            <person name="Yoosuf N."/>
            <person name="Yutin N."/>
            <person name="Colson P."/>
            <person name="Shabalina S.A."/>
            <person name="Pagnier I."/>
            <person name="Robert C."/>
            <person name="Azza S."/>
            <person name="Klose T."/>
            <person name="Wong J."/>
            <person name="Rossmann M.G."/>
            <person name="La Scola B."/>
            <person name="Raoult D."/>
            <person name="Koonin E.V."/>
        </authorList>
    </citation>
    <scope>NUCLEOTIDE SEQUENCE [LARGE SCALE GENOMIC DNA]</scope>
    <source>
        <strain evidence="1 2">M10A</strain>
    </source>
</reference>
<organism evidence="1 2">
    <name type="scientific">Acanthamoeba polyphaga moumouvirus</name>
    <dbReference type="NCBI Taxonomy" id="1269028"/>
    <lineage>
        <taxon>Viruses</taxon>
        <taxon>Varidnaviria</taxon>
        <taxon>Bamfordvirae</taxon>
        <taxon>Nucleocytoviricota</taxon>
        <taxon>Megaviricetes</taxon>
        <taxon>Imitervirales</taxon>
        <taxon>Mimiviridae</taxon>
        <taxon>Megamimivirinae</taxon>
        <taxon>Moumouvirus</taxon>
    </lineage>
</organism>
<name>L7RBK1_9VIRU</name>